<dbReference type="AlphaFoldDB" id="A0A381PIW5"/>
<gene>
    <name evidence="3" type="ORF">METZ01_LOCUS19734</name>
</gene>
<dbReference type="PROSITE" id="PS50968">
    <property type="entry name" value="BIOTINYL_LIPOYL"/>
    <property type="match status" value="1"/>
</dbReference>
<accession>A0A381PIW5</accession>
<dbReference type="InterPro" id="IPR050709">
    <property type="entry name" value="Biotin_Carboxyl_Carrier/Decarb"/>
</dbReference>
<evidence type="ECO:0000256" key="1">
    <source>
        <dbReference type="ARBA" id="ARBA00023267"/>
    </source>
</evidence>
<dbReference type="InterPro" id="IPR011053">
    <property type="entry name" value="Single_hybrid_motif"/>
</dbReference>
<proteinExistence type="predicted"/>
<reference evidence="3" key="1">
    <citation type="submission" date="2018-05" db="EMBL/GenBank/DDBJ databases">
        <authorList>
            <person name="Lanie J.A."/>
            <person name="Ng W.-L."/>
            <person name="Kazmierczak K.M."/>
            <person name="Andrzejewski T.M."/>
            <person name="Davidsen T.M."/>
            <person name="Wayne K.J."/>
            <person name="Tettelin H."/>
            <person name="Glass J.I."/>
            <person name="Rusch D."/>
            <person name="Podicherti R."/>
            <person name="Tsui H.-C.T."/>
            <person name="Winkler M.E."/>
        </authorList>
    </citation>
    <scope>NUCLEOTIDE SEQUENCE</scope>
</reference>
<dbReference type="EMBL" id="UINC01000996">
    <property type="protein sequence ID" value="SUZ66880.1"/>
    <property type="molecule type" value="Genomic_DNA"/>
</dbReference>
<dbReference type="Pfam" id="PF00364">
    <property type="entry name" value="Biotin_lipoyl"/>
    <property type="match status" value="1"/>
</dbReference>
<organism evidence="3">
    <name type="scientific">marine metagenome</name>
    <dbReference type="NCBI Taxonomy" id="408172"/>
    <lineage>
        <taxon>unclassified sequences</taxon>
        <taxon>metagenomes</taxon>
        <taxon>ecological metagenomes</taxon>
    </lineage>
</organism>
<keyword evidence="1" id="KW-0092">Biotin</keyword>
<dbReference type="SUPFAM" id="SSF51230">
    <property type="entry name" value="Single hybrid motif"/>
    <property type="match status" value="1"/>
</dbReference>
<dbReference type="PROSITE" id="PS00188">
    <property type="entry name" value="BIOTIN"/>
    <property type="match status" value="1"/>
</dbReference>
<evidence type="ECO:0000313" key="3">
    <source>
        <dbReference type="EMBL" id="SUZ66880.1"/>
    </source>
</evidence>
<feature type="domain" description="Lipoyl-binding" evidence="2">
    <location>
        <begin position="90"/>
        <end position="165"/>
    </location>
</feature>
<sequence length="166" mass="18302">MEWSVGGDSSRYKAALGEEDGRVRISTLSQDGVDVDTPNVVVVRDEKQGRLRVEVDGRPRLVHVAKSEDAWWIHMDGHTHVVHCHEQGSSGPSTSAGSLTAPMPGTILEMLVKQGQRVREGQTLLVMEAMKMEHRIQAPKAGEVTKVYYEQGERVDMGSVLIEIGE</sequence>
<evidence type="ECO:0000259" key="2">
    <source>
        <dbReference type="PROSITE" id="PS50968"/>
    </source>
</evidence>
<protein>
    <recommendedName>
        <fullName evidence="2">Lipoyl-binding domain-containing protein</fullName>
    </recommendedName>
</protein>
<dbReference type="InterPro" id="IPR001882">
    <property type="entry name" value="Biotin_BS"/>
</dbReference>
<dbReference type="CDD" id="cd06850">
    <property type="entry name" value="biotinyl_domain"/>
    <property type="match status" value="1"/>
</dbReference>
<dbReference type="PANTHER" id="PTHR45266">
    <property type="entry name" value="OXALOACETATE DECARBOXYLASE ALPHA CHAIN"/>
    <property type="match status" value="1"/>
</dbReference>
<dbReference type="PANTHER" id="PTHR45266:SF3">
    <property type="entry name" value="OXALOACETATE DECARBOXYLASE ALPHA CHAIN"/>
    <property type="match status" value="1"/>
</dbReference>
<name>A0A381PIW5_9ZZZZ</name>
<dbReference type="InterPro" id="IPR000089">
    <property type="entry name" value="Biotin_lipoyl"/>
</dbReference>
<dbReference type="FunFam" id="2.40.50.100:FF:000003">
    <property type="entry name" value="Acetyl-CoA carboxylase biotin carboxyl carrier protein"/>
    <property type="match status" value="1"/>
</dbReference>
<dbReference type="Gene3D" id="2.40.50.100">
    <property type="match status" value="1"/>
</dbReference>